<gene>
    <name evidence="1" type="ORF">EIB73_00255</name>
</gene>
<dbReference type="RefSeq" id="WP_125021507.1">
    <property type="nucleotide sequence ID" value="NZ_CP034159.1"/>
</dbReference>
<evidence type="ECO:0000313" key="1">
    <source>
        <dbReference type="EMBL" id="AZI31698.1"/>
    </source>
</evidence>
<organism evidence="1 2">
    <name type="scientific">Kaistella carnis</name>
    <dbReference type="NCBI Taxonomy" id="1241979"/>
    <lineage>
        <taxon>Bacteria</taxon>
        <taxon>Pseudomonadati</taxon>
        <taxon>Bacteroidota</taxon>
        <taxon>Flavobacteriia</taxon>
        <taxon>Flavobacteriales</taxon>
        <taxon>Weeksellaceae</taxon>
        <taxon>Chryseobacterium group</taxon>
        <taxon>Kaistella</taxon>
    </lineage>
</organism>
<reference evidence="2" key="1">
    <citation type="submission" date="2018-11" db="EMBL/GenBank/DDBJ databases">
        <title>Proposal to divide the Flavobacteriaceae and reorganize its genera based on Amino Acid Identity values calculated from whole genome sequences.</title>
        <authorList>
            <person name="Nicholson A.C."/>
            <person name="Gulvik C.A."/>
            <person name="Whitney A.M."/>
            <person name="Humrighouse B.W."/>
            <person name="Bell M."/>
            <person name="Holmes B."/>
            <person name="Steigerwalt A.G."/>
            <person name="Villarma A."/>
            <person name="Sheth M."/>
            <person name="Batra D."/>
            <person name="Pryor J."/>
            <person name="Bernardet J.-F."/>
            <person name="Hugo C."/>
            <person name="Kampfer P."/>
            <person name="Newman J.D."/>
            <person name="McQuiston J.R."/>
        </authorList>
    </citation>
    <scope>NUCLEOTIDE SEQUENCE [LARGE SCALE GENOMIC DNA]</scope>
    <source>
        <strain evidence="2">G0081</strain>
    </source>
</reference>
<dbReference type="OrthoDB" id="9877990at2"/>
<dbReference type="KEGG" id="ccas:EIB73_00255"/>
<name>A0A3G8XG99_9FLAO</name>
<dbReference type="Proteomes" id="UP000270185">
    <property type="component" value="Chromosome"/>
</dbReference>
<accession>A0A3G8XG99</accession>
<sequence>MKYLHLVLSMNLLLFCNNKSKESAKSKSEIIDIHLSTTAGMIDMTKNISSKYYSVKENQIYAINELRSPKGDLLNTDTIQIIKKDNSKIFKDFNDRNELSPFFSDGLQNDSGGWSFTLYYSRGDAENFVFTSADEIPEYAKSLYDLLNTLEK</sequence>
<dbReference type="EMBL" id="CP034159">
    <property type="protein sequence ID" value="AZI31698.1"/>
    <property type="molecule type" value="Genomic_DNA"/>
</dbReference>
<keyword evidence="2" id="KW-1185">Reference proteome</keyword>
<proteinExistence type="predicted"/>
<protein>
    <submittedName>
        <fullName evidence="1">Uncharacterized protein</fullName>
    </submittedName>
</protein>
<evidence type="ECO:0000313" key="2">
    <source>
        <dbReference type="Proteomes" id="UP000270185"/>
    </source>
</evidence>
<dbReference type="AlphaFoldDB" id="A0A3G8XG99"/>